<evidence type="ECO:0000313" key="5">
    <source>
        <dbReference type="Proteomes" id="UP000243459"/>
    </source>
</evidence>
<dbReference type="GO" id="GO:0008270">
    <property type="term" value="F:zinc ion binding"/>
    <property type="evidence" value="ECO:0007669"/>
    <property type="project" value="UniProtKB-KW"/>
</dbReference>
<keyword evidence="1" id="KW-0479">Metal-binding</keyword>
<feature type="compositionally biased region" description="Polar residues" evidence="2">
    <location>
        <begin position="209"/>
        <end position="218"/>
    </location>
</feature>
<dbReference type="AlphaFoldDB" id="A0A5P1FBJ7"/>
<feature type="domain" description="C2H2-type" evidence="3">
    <location>
        <begin position="22"/>
        <end position="49"/>
    </location>
</feature>
<keyword evidence="1" id="KW-0862">Zinc</keyword>
<dbReference type="Proteomes" id="UP000243459">
    <property type="component" value="Chromosome 3"/>
</dbReference>
<dbReference type="Gramene" id="ONK75725">
    <property type="protein sequence ID" value="ONK75725"/>
    <property type="gene ID" value="A4U43_C03F19890"/>
</dbReference>
<evidence type="ECO:0000256" key="2">
    <source>
        <dbReference type="SAM" id="MobiDB-lite"/>
    </source>
</evidence>
<accession>A0A5P1FBJ7</accession>
<feature type="region of interest" description="Disordered" evidence="2">
    <location>
        <begin position="209"/>
        <end position="255"/>
    </location>
</feature>
<dbReference type="PROSITE" id="PS50157">
    <property type="entry name" value="ZINC_FINGER_C2H2_2"/>
    <property type="match status" value="1"/>
</dbReference>
<keyword evidence="5" id="KW-1185">Reference proteome</keyword>
<feature type="compositionally biased region" description="Polar residues" evidence="2">
    <location>
        <begin position="246"/>
        <end position="255"/>
    </location>
</feature>
<evidence type="ECO:0000313" key="4">
    <source>
        <dbReference type="EMBL" id="ONK75725.1"/>
    </source>
</evidence>
<sequence length="371" mass="41396">MEAASSRASPETSITENPPMAIVCEQCGMKFKRVQDLGKHRNKHKIDEEVEKLRKAQKAEQVGENVAVQISDEGVQAKVLEEAHQPKQAEAKKAVQASDEVVQEKVLEKASKTDQVEAKIPLHACNEEVEHDSSSQHEGPIGTCLFCMKFTHLQLAIDRSSIGRRISRAISKSMRFRKKQRQPAMAQCRAGCSSNVMGNTDEAFNLNTVANTESSSVNTKHDRSNNRIEEEGAGAKRARTQREQHQLSTAQDDADYSSNVASNVHAGFMPSTVAGTSADTGYGRNKHRINEEAIITKRTRMRREQRQLTATWSSTDVAFDPNKANIISNSTDQGYVRSKHGIDREYARTKKRVVADEFDDCNEELDLTLRL</sequence>
<evidence type="ECO:0000259" key="3">
    <source>
        <dbReference type="PROSITE" id="PS50157"/>
    </source>
</evidence>
<dbReference type="EMBL" id="CM007383">
    <property type="protein sequence ID" value="ONK75725.1"/>
    <property type="molecule type" value="Genomic_DNA"/>
</dbReference>
<organism evidence="4 5">
    <name type="scientific">Asparagus officinalis</name>
    <name type="common">Garden asparagus</name>
    <dbReference type="NCBI Taxonomy" id="4686"/>
    <lineage>
        <taxon>Eukaryota</taxon>
        <taxon>Viridiplantae</taxon>
        <taxon>Streptophyta</taxon>
        <taxon>Embryophyta</taxon>
        <taxon>Tracheophyta</taxon>
        <taxon>Spermatophyta</taxon>
        <taxon>Magnoliopsida</taxon>
        <taxon>Liliopsida</taxon>
        <taxon>Asparagales</taxon>
        <taxon>Asparagaceae</taxon>
        <taxon>Asparagoideae</taxon>
        <taxon>Asparagus</taxon>
    </lineage>
</organism>
<dbReference type="InterPro" id="IPR013087">
    <property type="entry name" value="Znf_C2H2_type"/>
</dbReference>
<evidence type="ECO:0000256" key="1">
    <source>
        <dbReference type="PROSITE-ProRule" id="PRU00042"/>
    </source>
</evidence>
<keyword evidence="1" id="KW-0863">Zinc-finger</keyword>
<protein>
    <recommendedName>
        <fullName evidence="3">C2H2-type domain-containing protein</fullName>
    </recommendedName>
</protein>
<dbReference type="PROSITE" id="PS00028">
    <property type="entry name" value="ZINC_FINGER_C2H2_1"/>
    <property type="match status" value="1"/>
</dbReference>
<gene>
    <name evidence="4" type="ORF">A4U43_C03F19890</name>
</gene>
<name>A0A5P1FBJ7_ASPOF</name>
<feature type="compositionally biased region" description="Basic and acidic residues" evidence="2">
    <location>
        <begin position="219"/>
        <end position="245"/>
    </location>
</feature>
<reference evidence="5" key="1">
    <citation type="journal article" date="2017" name="Nat. Commun.">
        <title>The asparagus genome sheds light on the origin and evolution of a young Y chromosome.</title>
        <authorList>
            <person name="Harkess A."/>
            <person name="Zhou J."/>
            <person name="Xu C."/>
            <person name="Bowers J.E."/>
            <person name="Van der Hulst R."/>
            <person name="Ayyampalayam S."/>
            <person name="Mercati F."/>
            <person name="Riccardi P."/>
            <person name="McKain M.R."/>
            <person name="Kakrana A."/>
            <person name="Tang H."/>
            <person name="Ray J."/>
            <person name="Groenendijk J."/>
            <person name="Arikit S."/>
            <person name="Mathioni S.M."/>
            <person name="Nakano M."/>
            <person name="Shan H."/>
            <person name="Telgmann-Rauber A."/>
            <person name="Kanno A."/>
            <person name="Yue Z."/>
            <person name="Chen H."/>
            <person name="Li W."/>
            <person name="Chen Y."/>
            <person name="Xu X."/>
            <person name="Zhang Y."/>
            <person name="Luo S."/>
            <person name="Chen H."/>
            <person name="Gao J."/>
            <person name="Mao Z."/>
            <person name="Pires J.C."/>
            <person name="Luo M."/>
            <person name="Kudrna D."/>
            <person name="Wing R.A."/>
            <person name="Meyers B.C."/>
            <person name="Yi K."/>
            <person name="Kong H."/>
            <person name="Lavrijsen P."/>
            <person name="Sunseri F."/>
            <person name="Falavigna A."/>
            <person name="Ye Y."/>
            <person name="Leebens-Mack J.H."/>
            <person name="Chen G."/>
        </authorList>
    </citation>
    <scope>NUCLEOTIDE SEQUENCE [LARGE SCALE GENOMIC DNA]</scope>
    <source>
        <strain evidence="5">cv. DH0086</strain>
    </source>
</reference>
<proteinExistence type="predicted"/>